<dbReference type="Gene3D" id="1.10.3720.10">
    <property type="entry name" value="MetI-like"/>
    <property type="match status" value="1"/>
</dbReference>
<evidence type="ECO:0000313" key="12">
    <source>
        <dbReference type="EMBL" id="CAB4746913.1"/>
    </source>
</evidence>
<dbReference type="Pfam" id="PF00528">
    <property type="entry name" value="BPD_transp_1"/>
    <property type="match status" value="1"/>
</dbReference>
<dbReference type="PANTHER" id="PTHR30425">
    <property type="entry name" value="PHOSPHATE TRANSPORT SYSTEM PERMEASE PROTEIN PST"/>
    <property type="match status" value="1"/>
</dbReference>
<dbReference type="NCBIfam" id="TIGR02138">
    <property type="entry name" value="phosphate_pstC"/>
    <property type="match status" value="1"/>
</dbReference>
<evidence type="ECO:0000259" key="10">
    <source>
        <dbReference type="PROSITE" id="PS50928"/>
    </source>
</evidence>
<feature type="transmembrane region" description="Helical" evidence="9">
    <location>
        <begin position="118"/>
        <end position="139"/>
    </location>
</feature>
<feature type="domain" description="ABC transmembrane type-1" evidence="10">
    <location>
        <begin position="82"/>
        <end position="298"/>
    </location>
</feature>
<feature type="transmembrane region" description="Helical" evidence="9">
    <location>
        <begin position="207"/>
        <end position="228"/>
    </location>
</feature>
<organism evidence="11">
    <name type="scientific">freshwater metagenome</name>
    <dbReference type="NCBI Taxonomy" id="449393"/>
    <lineage>
        <taxon>unclassified sequences</taxon>
        <taxon>metagenomes</taxon>
        <taxon>ecological metagenomes</taxon>
    </lineage>
</organism>
<dbReference type="AlphaFoldDB" id="A0A6J6PIH4"/>
<dbReference type="PANTHER" id="PTHR30425:SF1">
    <property type="entry name" value="PHOSPHATE TRANSPORT SYSTEM PERMEASE PROTEIN PSTC"/>
    <property type="match status" value="1"/>
</dbReference>
<evidence type="ECO:0000256" key="9">
    <source>
        <dbReference type="SAM" id="Phobius"/>
    </source>
</evidence>
<sequence length="309" mass="32964">MTTGNVRITLADLRGNARRRRKEQRMKATFFAAAGVSVVIGGLILFVLTRGAIQFLRQIDFGQLKDSGWFPRRDRFDLTTLLVASVIMGLIAMVVAVPVGLGTAIYLSEYAKPRVRSVIKPIIEVLAGIPSVVVGYFALRFIQPEIVERLFDPRSNKSMLAGGLGIGILVIPIMASISEDALRAVPHPLREASYGVGARKSTTTAKIVLPAAVSGLVAAFVIAVSRAIGETMVATMAGGPDGSGPFSRNPLEGGLTLTAAMTNAAGGTDQAVKGASFNALFFLGLVLFLLTMVLNLIGDRFVQRVRMKY</sequence>
<keyword evidence="3" id="KW-0813">Transport</keyword>
<feature type="transmembrane region" description="Helical" evidence="9">
    <location>
        <begin position="159"/>
        <end position="177"/>
    </location>
</feature>
<dbReference type="InterPro" id="IPR011864">
    <property type="entry name" value="Phosphate_PstC"/>
</dbReference>
<dbReference type="EMBL" id="CAEZXX010000012">
    <property type="protein sequence ID" value="CAB4696248.1"/>
    <property type="molecule type" value="Genomic_DNA"/>
</dbReference>
<dbReference type="SUPFAM" id="SSF161098">
    <property type="entry name" value="MetI-like"/>
    <property type="match status" value="1"/>
</dbReference>
<feature type="transmembrane region" description="Helical" evidence="9">
    <location>
        <begin position="279"/>
        <end position="298"/>
    </location>
</feature>
<keyword evidence="7 9" id="KW-1133">Transmembrane helix</keyword>
<keyword evidence="6 9" id="KW-0812">Transmembrane</keyword>
<evidence type="ECO:0000256" key="5">
    <source>
        <dbReference type="ARBA" id="ARBA00022592"/>
    </source>
</evidence>
<evidence type="ECO:0000256" key="2">
    <source>
        <dbReference type="ARBA" id="ARBA00007069"/>
    </source>
</evidence>
<dbReference type="InterPro" id="IPR000515">
    <property type="entry name" value="MetI-like"/>
</dbReference>
<proteinExistence type="inferred from homology"/>
<dbReference type="GO" id="GO:0006817">
    <property type="term" value="P:phosphate ion transport"/>
    <property type="evidence" value="ECO:0007669"/>
    <property type="project" value="UniProtKB-KW"/>
</dbReference>
<dbReference type="GO" id="GO:0005886">
    <property type="term" value="C:plasma membrane"/>
    <property type="evidence" value="ECO:0007669"/>
    <property type="project" value="UniProtKB-SubCell"/>
</dbReference>
<dbReference type="EMBL" id="CAEZYY010000007">
    <property type="protein sequence ID" value="CAB4746913.1"/>
    <property type="molecule type" value="Genomic_DNA"/>
</dbReference>
<evidence type="ECO:0000256" key="7">
    <source>
        <dbReference type="ARBA" id="ARBA00022989"/>
    </source>
</evidence>
<comment type="similarity">
    <text evidence="2">Belongs to the binding-protein-dependent transport system permease family. CysTW subfamily.</text>
</comment>
<dbReference type="GO" id="GO:0005315">
    <property type="term" value="F:phosphate transmembrane transporter activity"/>
    <property type="evidence" value="ECO:0007669"/>
    <property type="project" value="InterPro"/>
</dbReference>
<keyword evidence="5" id="KW-0592">Phosphate transport</keyword>
<accession>A0A6J6PIH4</accession>
<dbReference type="CDD" id="cd06261">
    <property type="entry name" value="TM_PBP2"/>
    <property type="match status" value="1"/>
</dbReference>
<evidence type="ECO:0000313" key="11">
    <source>
        <dbReference type="EMBL" id="CAB4696248.1"/>
    </source>
</evidence>
<reference evidence="11" key="1">
    <citation type="submission" date="2020-05" db="EMBL/GenBank/DDBJ databases">
        <authorList>
            <person name="Chiriac C."/>
            <person name="Salcher M."/>
            <person name="Ghai R."/>
            <person name="Kavagutti S V."/>
        </authorList>
    </citation>
    <scope>NUCLEOTIDE SEQUENCE</scope>
</reference>
<comment type="subcellular location">
    <subcellularLocation>
        <location evidence="1">Cell membrane</location>
        <topology evidence="1">Multi-pass membrane protein</topology>
    </subcellularLocation>
</comment>
<evidence type="ECO:0000256" key="1">
    <source>
        <dbReference type="ARBA" id="ARBA00004651"/>
    </source>
</evidence>
<dbReference type="InterPro" id="IPR035906">
    <property type="entry name" value="MetI-like_sf"/>
</dbReference>
<evidence type="ECO:0000256" key="6">
    <source>
        <dbReference type="ARBA" id="ARBA00022692"/>
    </source>
</evidence>
<protein>
    <submittedName>
        <fullName evidence="11">Unannotated protein</fullName>
    </submittedName>
</protein>
<feature type="transmembrane region" description="Helical" evidence="9">
    <location>
        <begin position="81"/>
        <end position="106"/>
    </location>
</feature>
<feature type="transmembrane region" description="Helical" evidence="9">
    <location>
        <begin position="28"/>
        <end position="48"/>
    </location>
</feature>
<gene>
    <name evidence="11" type="ORF">UFOPK2602_00310</name>
    <name evidence="12" type="ORF">UFOPK2806_00766</name>
</gene>
<dbReference type="PROSITE" id="PS50928">
    <property type="entry name" value="ABC_TM1"/>
    <property type="match status" value="1"/>
</dbReference>
<evidence type="ECO:0000256" key="8">
    <source>
        <dbReference type="ARBA" id="ARBA00023136"/>
    </source>
</evidence>
<evidence type="ECO:0000256" key="4">
    <source>
        <dbReference type="ARBA" id="ARBA00022475"/>
    </source>
</evidence>
<keyword evidence="4" id="KW-1003">Cell membrane</keyword>
<dbReference type="InterPro" id="IPR051124">
    <property type="entry name" value="Phosphate_Transport_Permease"/>
</dbReference>
<keyword evidence="8 9" id="KW-0472">Membrane</keyword>
<name>A0A6J6PIH4_9ZZZZ</name>
<evidence type="ECO:0000256" key="3">
    <source>
        <dbReference type="ARBA" id="ARBA00022448"/>
    </source>
</evidence>